<evidence type="ECO:0000256" key="1">
    <source>
        <dbReference type="ARBA" id="ARBA00022723"/>
    </source>
</evidence>
<dbReference type="GO" id="GO:0046872">
    <property type="term" value="F:metal ion binding"/>
    <property type="evidence" value="ECO:0007669"/>
    <property type="project" value="UniProtKB-KW"/>
</dbReference>
<name>A0AAW8YFV3_PEDAC</name>
<protein>
    <submittedName>
        <fullName evidence="5">Inositol monophosphatase family protein</fullName>
    </submittedName>
</protein>
<dbReference type="PROSITE" id="PS00629">
    <property type="entry name" value="IMP_1"/>
    <property type="match status" value="1"/>
</dbReference>
<organism evidence="5 6">
    <name type="scientific">Pediococcus acidilactici</name>
    <dbReference type="NCBI Taxonomy" id="1254"/>
    <lineage>
        <taxon>Bacteria</taxon>
        <taxon>Bacillati</taxon>
        <taxon>Bacillota</taxon>
        <taxon>Bacilli</taxon>
        <taxon>Lactobacillales</taxon>
        <taxon>Lactobacillaceae</taxon>
        <taxon>Pediococcus</taxon>
        <taxon>Pediococcus acidilactici group</taxon>
    </lineage>
</organism>
<dbReference type="Proteomes" id="UP001280897">
    <property type="component" value="Unassembled WGS sequence"/>
</dbReference>
<dbReference type="PANTHER" id="PTHR20854:SF4">
    <property type="entry name" value="INOSITOL-1-MONOPHOSPHATASE-RELATED"/>
    <property type="match status" value="1"/>
</dbReference>
<feature type="binding site" evidence="4">
    <location>
        <position position="213"/>
    </location>
    <ligand>
        <name>Mg(2+)</name>
        <dbReference type="ChEBI" id="CHEBI:18420"/>
        <label>1</label>
        <note>catalytic</note>
    </ligand>
</feature>
<dbReference type="Gene3D" id="3.40.190.80">
    <property type="match status" value="1"/>
</dbReference>
<dbReference type="SUPFAM" id="SSF56655">
    <property type="entry name" value="Carbohydrate phosphatase"/>
    <property type="match status" value="1"/>
</dbReference>
<dbReference type="GO" id="GO:0007165">
    <property type="term" value="P:signal transduction"/>
    <property type="evidence" value="ECO:0007669"/>
    <property type="project" value="TreeGrafter"/>
</dbReference>
<feature type="binding site" evidence="4">
    <location>
        <position position="90"/>
    </location>
    <ligand>
        <name>Mg(2+)</name>
        <dbReference type="ChEBI" id="CHEBI:18420"/>
        <label>2</label>
    </ligand>
</feature>
<comment type="cofactor">
    <cofactor evidence="4">
        <name>Mg(2+)</name>
        <dbReference type="ChEBI" id="CHEBI:18420"/>
    </cofactor>
</comment>
<dbReference type="InterPro" id="IPR000760">
    <property type="entry name" value="Inositol_monophosphatase-like"/>
</dbReference>
<evidence type="ECO:0000256" key="4">
    <source>
        <dbReference type="PIRSR" id="PIRSR600760-2"/>
    </source>
</evidence>
<sequence>MDITKTQLEQIDQQICDFLRQDRQFILEQMQKHYAVGQKTGRRDLVTSLDKENQQRIIAFLEPLLQPAKILAEETERQITDSTGLVWVIDPIDGTMNFVKQGEDFAVMVALYEDGHPILGYIYDVMCDRLLHGGPGLGAAYCNEVKLTSPENLPLAEGLVGLSGPMLIANKFNFQTIEAQSLGSRVLGSAGIEFSRVILGKQVGYASTLKPWDFAAGNALAMVLGLMVDRIDGSPLNMLKSGVVLVATKKAFATIMNIVK</sequence>
<proteinExistence type="predicted"/>
<feature type="binding site" evidence="4">
    <location>
        <position position="73"/>
    </location>
    <ligand>
        <name>Mg(2+)</name>
        <dbReference type="ChEBI" id="CHEBI:18420"/>
        <label>1</label>
        <note>catalytic</note>
    </ligand>
</feature>
<dbReference type="GO" id="GO:0006020">
    <property type="term" value="P:inositol metabolic process"/>
    <property type="evidence" value="ECO:0007669"/>
    <property type="project" value="TreeGrafter"/>
</dbReference>
<feature type="binding site" evidence="4">
    <location>
        <position position="92"/>
    </location>
    <ligand>
        <name>Mg(2+)</name>
        <dbReference type="ChEBI" id="CHEBI:18420"/>
        <label>1</label>
        <note>catalytic</note>
    </ligand>
</feature>
<dbReference type="EMBL" id="JAWJAV010000001">
    <property type="protein sequence ID" value="MDV2620606.1"/>
    <property type="molecule type" value="Genomic_DNA"/>
</dbReference>
<keyword evidence="3 4" id="KW-0460">Magnesium</keyword>
<dbReference type="RefSeq" id="WP_317071929.1">
    <property type="nucleotide sequence ID" value="NZ_JAWJAV010000001.1"/>
</dbReference>
<evidence type="ECO:0000313" key="6">
    <source>
        <dbReference type="Proteomes" id="UP001280897"/>
    </source>
</evidence>
<comment type="caution">
    <text evidence="5">The sequence shown here is derived from an EMBL/GenBank/DDBJ whole genome shotgun (WGS) entry which is preliminary data.</text>
</comment>
<dbReference type="InterPro" id="IPR020583">
    <property type="entry name" value="Inositol_monoP_metal-BS"/>
</dbReference>
<dbReference type="AlphaFoldDB" id="A0AAW8YFV3"/>
<dbReference type="GO" id="GO:0008934">
    <property type="term" value="F:inositol monophosphate 1-phosphatase activity"/>
    <property type="evidence" value="ECO:0007669"/>
    <property type="project" value="TreeGrafter"/>
</dbReference>
<reference evidence="5" key="1">
    <citation type="journal article" date="2023" name="PeerJ">
        <title>Selection and evaluation of lactic acid bacteria from chicken feces in Thailand as potential probiotics.</title>
        <authorList>
            <person name="Khurajog B."/>
            <person name="Disastra Y."/>
            <person name="Lawwyne L.D."/>
            <person name="Sirichokchatchawan W."/>
            <person name="Niyomtham W."/>
            <person name="Yindee J."/>
            <person name="Hampson D.J."/>
            <person name="Prapasarakul N."/>
        </authorList>
    </citation>
    <scope>NUCLEOTIDE SEQUENCE</scope>
    <source>
        <strain evidence="5">BF9</strain>
    </source>
</reference>
<dbReference type="Pfam" id="PF00459">
    <property type="entry name" value="Inositol_P"/>
    <property type="match status" value="1"/>
</dbReference>
<gene>
    <name evidence="5" type="ORF">R0G89_02495</name>
</gene>
<reference evidence="5" key="2">
    <citation type="submission" date="2023-10" db="EMBL/GenBank/DDBJ databases">
        <authorList>
            <person name="Khurajog B."/>
        </authorList>
    </citation>
    <scope>NUCLEOTIDE SEQUENCE</scope>
    <source>
        <strain evidence="5">BF9</strain>
    </source>
</reference>
<evidence type="ECO:0000256" key="3">
    <source>
        <dbReference type="ARBA" id="ARBA00022842"/>
    </source>
</evidence>
<evidence type="ECO:0000256" key="2">
    <source>
        <dbReference type="ARBA" id="ARBA00022801"/>
    </source>
</evidence>
<evidence type="ECO:0000313" key="5">
    <source>
        <dbReference type="EMBL" id="MDV2620606.1"/>
    </source>
</evidence>
<dbReference type="PRINTS" id="PR00377">
    <property type="entry name" value="IMPHPHTASES"/>
</dbReference>
<keyword evidence="2" id="KW-0378">Hydrolase</keyword>
<dbReference type="CDD" id="cd01637">
    <property type="entry name" value="IMPase_like"/>
    <property type="match status" value="1"/>
</dbReference>
<dbReference type="Gene3D" id="3.30.540.10">
    <property type="entry name" value="Fructose-1,6-Bisphosphatase, subunit A, domain 1"/>
    <property type="match status" value="1"/>
</dbReference>
<keyword evidence="1 4" id="KW-0479">Metal-binding</keyword>
<feature type="binding site" evidence="4">
    <location>
        <position position="93"/>
    </location>
    <ligand>
        <name>Mg(2+)</name>
        <dbReference type="ChEBI" id="CHEBI:18420"/>
        <label>2</label>
    </ligand>
</feature>
<dbReference type="PANTHER" id="PTHR20854">
    <property type="entry name" value="INOSITOL MONOPHOSPHATASE"/>
    <property type="match status" value="1"/>
</dbReference>
<accession>A0AAW8YFV3</accession>